<sequence>MYQAASLVQGKRALSSRANNQTSPKAHQILVYCFFGVTAGVLAGLLGVGGGVVMGPLFLELGIHPQVKKEREKKNFVHRRNKNFVYRMLQPFFFCENSSTI</sequence>
<reference evidence="4" key="2">
    <citation type="journal article" date="2017" name="Nat. Plants">
        <title>The Aegilops tauschii genome reveals multiple impacts of transposons.</title>
        <authorList>
            <person name="Zhao G."/>
            <person name="Zou C."/>
            <person name="Li K."/>
            <person name="Wang K."/>
            <person name="Li T."/>
            <person name="Gao L."/>
            <person name="Zhang X."/>
            <person name="Wang H."/>
            <person name="Yang Z."/>
            <person name="Liu X."/>
            <person name="Jiang W."/>
            <person name="Mao L."/>
            <person name="Kong X."/>
            <person name="Jiao Y."/>
            <person name="Jia J."/>
        </authorList>
    </citation>
    <scope>NUCLEOTIDE SEQUENCE [LARGE SCALE GENOMIC DNA]</scope>
    <source>
        <strain evidence="4">cv. AL8/78</strain>
    </source>
</reference>
<dbReference type="GO" id="GO:0016567">
    <property type="term" value="P:protein ubiquitination"/>
    <property type="evidence" value="ECO:0007669"/>
    <property type="project" value="TreeGrafter"/>
</dbReference>
<reference evidence="3" key="3">
    <citation type="submission" date="2019-03" db="UniProtKB">
        <authorList>
            <consortium name="EnsemblPlants"/>
        </authorList>
    </citation>
    <scope>IDENTIFICATION</scope>
</reference>
<keyword evidence="4" id="KW-1185">Reference proteome</keyword>
<protein>
    <recommendedName>
        <fullName evidence="5">Sulfite exporter TauE/SafE family protein</fullName>
    </recommendedName>
</protein>
<dbReference type="GO" id="GO:0031464">
    <property type="term" value="C:Cul4A-RING E3 ubiquitin ligase complex"/>
    <property type="evidence" value="ECO:0007669"/>
    <property type="project" value="TreeGrafter"/>
</dbReference>
<evidence type="ECO:0000256" key="2">
    <source>
        <dbReference type="SAM" id="Phobius"/>
    </source>
</evidence>
<feature type="transmembrane region" description="Helical" evidence="2">
    <location>
        <begin position="29"/>
        <end position="59"/>
    </location>
</feature>
<dbReference type="Proteomes" id="UP000015105">
    <property type="component" value="Unassembled WGS sequence"/>
</dbReference>
<keyword evidence="2" id="KW-0812">Transmembrane</keyword>
<comment type="similarity">
    <text evidence="1">Belongs to the 4-toluene sulfonate uptake permease (TSUP) (TC 2.A.102) family.</text>
</comment>
<dbReference type="EnsemblPlants" id="AET0Gv20127700.15">
    <property type="protein sequence ID" value="AET0Gv20127700.15"/>
    <property type="gene ID" value="AET0Gv20127700"/>
</dbReference>
<evidence type="ECO:0008006" key="5">
    <source>
        <dbReference type="Google" id="ProtNLM"/>
    </source>
</evidence>
<evidence type="ECO:0000313" key="3">
    <source>
        <dbReference type="EnsemblPlants" id="AET0Gv20127700.15"/>
    </source>
</evidence>
<keyword evidence="2" id="KW-1133">Transmembrane helix</keyword>
<evidence type="ECO:0000256" key="1">
    <source>
        <dbReference type="ARBA" id="ARBA00009142"/>
    </source>
</evidence>
<reference evidence="4" key="1">
    <citation type="journal article" date="2014" name="Science">
        <title>Ancient hybridizations among the ancestral genomes of bread wheat.</title>
        <authorList>
            <consortium name="International Wheat Genome Sequencing Consortium,"/>
            <person name="Marcussen T."/>
            <person name="Sandve S.R."/>
            <person name="Heier L."/>
            <person name="Spannagl M."/>
            <person name="Pfeifer M."/>
            <person name="Jakobsen K.S."/>
            <person name="Wulff B.B."/>
            <person name="Steuernagel B."/>
            <person name="Mayer K.F."/>
            <person name="Olsen O.A."/>
        </authorList>
    </citation>
    <scope>NUCLEOTIDE SEQUENCE [LARGE SCALE GENOMIC DNA]</scope>
    <source>
        <strain evidence="4">cv. AL8/78</strain>
    </source>
</reference>
<organism evidence="3 4">
    <name type="scientific">Aegilops tauschii subsp. strangulata</name>
    <name type="common">Goatgrass</name>
    <dbReference type="NCBI Taxonomy" id="200361"/>
    <lineage>
        <taxon>Eukaryota</taxon>
        <taxon>Viridiplantae</taxon>
        <taxon>Streptophyta</taxon>
        <taxon>Embryophyta</taxon>
        <taxon>Tracheophyta</taxon>
        <taxon>Spermatophyta</taxon>
        <taxon>Magnoliopsida</taxon>
        <taxon>Liliopsida</taxon>
        <taxon>Poales</taxon>
        <taxon>Poaceae</taxon>
        <taxon>BOP clade</taxon>
        <taxon>Pooideae</taxon>
        <taxon>Triticodae</taxon>
        <taxon>Triticeae</taxon>
        <taxon>Triticinae</taxon>
        <taxon>Aegilops</taxon>
    </lineage>
</organism>
<keyword evidence="2" id="KW-0472">Membrane</keyword>
<evidence type="ECO:0000313" key="4">
    <source>
        <dbReference type="Proteomes" id="UP000015105"/>
    </source>
</evidence>
<dbReference type="PANTHER" id="PTHR14255:SF40">
    <property type="entry name" value="SULFITE EXPORTER TAUE_SAFE FAMILY PROTEIN"/>
    <property type="match status" value="1"/>
</dbReference>
<name>A0A452XFP3_AEGTS</name>
<dbReference type="AlphaFoldDB" id="A0A452XFP3"/>
<dbReference type="Gramene" id="AET0Gv20127700.15">
    <property type="protein sequence ID" value="AET0Gv20127700.15"/>
    <property type="gene ID" value="AET0Gv20127700"/>
</dbReference>
<dbReference type="PANTHER" id="PTHR14255">
    <property type="entry name" value="CEREBLON"/>
    <property type="match status" value="1"/>
</dbReference>
<proteinExistence type="inferred from homology"/>
<accession>A0A452XFP3</accession>